<dbReference type="OrthoDB" id="3269111at2759"/>
<protein>
    <submittedName>
        <fullName evidence="2">Uncharacterized protein</fullName>
    </submittedName>
</protein>
<dbReference type="AlphaFoldDB" id="A0A8H6LV22"/>
<sequence>MSAFPIQAKDSISLTYTIPRKVKDARLRTEAHYKSMLEEAATLNSSKDGARVLIGLKELQPPAPPEKNGTEQDKDGSDDESDEEGQAKKGKNKRKKLDLPQEEQEQLKIIRELTDRYRCSDKACNNTGAAPCYLAGSAGEHVVLTHMHLRMWAAAIQGKQEGVDMETPPNNKIFDPTSARGSMDVATLAKRRLATSRNDASPYVGVIELIREIRGVAGPSGNDPATTVPPPAPVADPLLDLKETELTDFCSDFKIPETLRLKLASADIAGPHILHLIQDADLRTEAHLSIGELATLRYAEKKWRAQSS</sequence>
<dbReference type="EMBL" id="JACGCI010000195">
    <property type="protein sequence ID" value="KAF6742206.1"/>
    <property type="molecule type" value="Genomic_DNA"/>
</dbReference>
<comment type="caution">
    <text evidence="2">The sequence shown here is derived from an EMBL/GenBank/DDBJ whole genome shotgun (WGS) entry which is preliminary data.</text>
</comment>
<proteinExistence type="predicted"/>
<organism evidence="2 3">
    <name type="scientific">Ephemerocybe angulata</name>
    <dbReference type="NCBI Taxonomy" id="980116"/>
    <lineage>
        <taxon>Eukaryota</taxon>
        <taxon>Fungi</taxon>
        <taxon>Dikarya</taxon>
        <taxon>Basidiomycota</taxon>
        <taxon>Agaricomycotina</taxon>
        <taxon>Agaricomycetes</taxon>
        <taxon>Agaricomycetidae</taxon>
        <taxon>Agaricales</taxon>
        <taxon>Agaricineae</taxon>
        <taxon>Psathyrellaceae</taxon>
        <taxon>Ephemerocybe</taxon>
    </lineage>
</organism>
<evidence type="ECO:0000313" key="2">
    <source>
        <dbReference type="EMBL" id="KAF6742206.1"/>
    </source>
</evidence>
<keyword evidence="3" id="KW-1185">Reference proteome</keyword>
<reference evidence="2 3" key="1">
    <citation type="submission" date="2020-07" db="EMBL/GenBank/DDBJ databases">
        <title>Comparative genomics of pyrophilous fungi reveals a link between fire events and developmental genes.</title>
        <authorList>
            <consortium name="DOE Joint Genome Institute"/>
            <person name="Steindorff A.S."/>
            <person name="Carver A."/>
            <person name="Calhoun S."/>
            <person name="Stillman K."/>
            <person name="Liu H."/>
            <person name="Lipzen A."/>
            <person name="Pangilinan J."/>
            <person name="Labutti K."/>
            <person name="Bruns T.D."/>
            <person name="Grigoriev I.V."/>
        </authorList>
    </citation>
    <scope>NUCLEOTIDE SEQUENCE [LARGE SCALE GENOMIC DNA]</scope>
    <source>
        <strain evidence="2 3">CBS 144469</strain>
    </source>
</reference>
<gene>
    <name evidence="2" type="ORF">DFP72DRAFT_1082387</name>
</gene>
<evidence type="ECO:0000313" key="3">
    <source>
        <dbReference type="Proteomes" id="UP000521943"/>
    </source>
</evidence>
<feature type="region of interest" description="Disordered" evidence="1">
    <location>
        <begin position="57"/>
        <end position="102"/>
    </location>
</feature>
<dbReference type="Proteomes" id="UP000521943">
    <property type="component" value="Unassembled WGS sequence"/>
</dbReference>
<evidence type="ECO:0000256" key="1">
    <source>
        <dbReference type="SAM" id="MobiDB-lite"/>
    </source>
</evidence>
<accession>A0A8H6LV22</accession>
<name>A0A8H6LV22_9AGAR</name>